<dbReference type="PANTHER" id="PTHR12110:SF38">
    <property type="entry name" value="DIOXYGENASE, PUTATIVE (AFU_ORTHOLOGUE AFUA_6G00240)-RELATED"/>
    <property type="match status" value="1"/>
</dbReference>
<name>A0A0D2CJY1_9EURO</name>
<dbReference type="InterPro" id="IPR013022">
    <property type="entry name" value="Xyl_isomerase-like_TIM-brl"/>
</dbReference>
<reference evidence="2 3" key="1">
    <citation type="submission" date="2015-01" db="EMBL/GenBank/DDBJ databases">
        <title>The Genome Sequence of Cladophialophora immunda CBS83496.</title>
        <authorList>
            <consortium name="The Broad Institute Genomics Platform"/>
            <person name="Cuomo C."/>
            <person name="de Hoog S."/>
            <person name="Gorbushina A."/>
            <person name="Stielow B."/>
            <person name="Teixiera M."/>
            <person name="Abouelleil A."/>
            <person name="Chapman S.B."/>
            <person name="Priest M."/>
            <person name="Young S.K."/>
            <person name="Wortman J."/>
            <person name="Nusbaum C."/>
            <person name="Birren B."/>
        </authorList>
    </citation>
    <scope>NUCLEOTIDE SEQUENCE [LARGE SCALE GENOMIC DNA]</scope>
    <source>
        <strain evidence="2 3">CBS 83496</strain>
    </source>
</reference>
<dbReference type="Pfam" id="PF01261">
    <property type="entry name" value="AP_endonuc_2"/>
    <property type="match status" value="1"/>
</dbReference>
<evidence type="ECO:0000313" key="3">
    <source>
        <dbReference type="Proteomes" id="UP000054466"/>
    </source>
</evidence>
<dbReference type="HOGENOM" id="CLU_035063_0_0_1"/>
<dbReference type="EMBL" id="KN847041">
    <property type="protein sequence ID" value="KIW31463.1"/>
    <property type="molecule type" value="Genomic_DNA"/>
</dbReference>
<protein>
    <recommendedName>
        <fullName evidence="1">Xylose isomerase-like TIM barrel domain-containing protein</fullName>
    </recommendedName>
</protein>
<dbReference type="STRING" id="569365.A0A0D2CJY1"/>
<feature type="domain" description="Xylose isomerase-like TIM barrel" evidence="1">
    <location>
        <begin position="27"/>
        <end position="309"/>
    </location>
</feature>
<dbReference type="PANTHER" id="PTHR12110">
    <property type="entry name" value="HYDROXYPYRUVATE ISOMERASE"/>
    <property type="match status" value="1"/>
</dbReference>
<dbReference type="VEuPathDB" id="FungiDB:PV07_03111"/>
<keyword evidence="3" id="KW-1185">Reference proteome</keyword>
<sequence length="333" mass="37772">MMLDNKLAIASVSLGQHAKHTLPQKITAAVDAGFQGLEITCLDLETYADSQGLSMQDTARIIGALMRENKLHVLSFASFQNFEGNPSPIEGRLQKARDWLQLAHLLGAEHLQIPSIYQREFIDDHQLMVAELRQLAELAATFEPVIKVAYENLAWAKRCSLWQEAVAIVQEVDRDNFGLCLDTFHIALVLWADAYSSDGRQVDGDEKLRASMQEFVQRCPKDKLFYVQLSDGEPLDPPYSESHPWYDPTLEVGHVWSNQARPFPLETEYGAYMPVEEISRAFILDIAFTGWVSMETFDRRMEQEANGPVQNARRGKASWEKLRARMLQSCPTP</sequence>
<proteinExistence type="predicted"/>
<organism evidence="2 3">
    <name type="scientific">Cladophialophora immunda</name>
    <dbReference type="NCBI Taxonomy" id="569365"/>
    <lineage>
        <taxon>Eukaryota</taxon>
        <taxon>Fungi</taxon>
        <taxon>Dikarya</taxon>
        <taxon>Ascomycota</taxon>
        <taxon>Pezizomycotina</taxon>
        <taxon>Eurotiomycetes</taxon>
        <taxon>Chaetothyriomycetidae</taxon>
        <taxon>Chaetothyriales</taxon>
        <taxon>Herpotrichiellaceae</taxon>
        <taxon>Cladophialophora</taxon>
    </lineage>
</organism>
<dbReference type="GeneID" id="27342305"/>
<dbReference type="RefSeq" id="XP_016251679.1">
    <property type="nucleotide sequence ID" value="XM_016389777.1"/>
</dbReference>
<dbReference type="OrthoDB" id="5360893at2759"/>
<dbReference type="InterPro" id="IPR036237">
    <property type="entry name" value="Xyl_isomerase-like_sf"/>
</dbReference>
<dbReference type="SUPFAM" id="SSF51658">
    <property type="entry name" value="Xylose isomerase-like"/>
    <property type="match status" value="1"/>
</dbReference>
<evidence type="ECO:0000259" key="1">
    <source>
        <dbReference type="Pfam" id="PF01261"/>
    </source>
</evidence>
<evidence type="ECO:0000313" key="2">
    <source>
        <dbReference type="EMBL" id="KIW31463.1"/>
    </source>
</evidence>
<dbReference type="AlphaFoldDB" id="A0A0D2CJY1"/>
<dbReference type="Proteomes" id="UP000054466">
    <property type="component" value="Unassembled WGS sequence"/>
</dbReference>
<dbReference type="InterPro" id="IPR050312">
    <property type="entry name" value="IolE/XylAMocC-like"/>
</dbReference>
<accession>A0A0D2CJY1</accession>
<gene>
    <name evidence="2" type="ORF">PV07_03111</name>
</gene>
<dbReference type="Gene3D" id="3.20.20.150">
    <property type="entry name" value="Divalent-metal-dependent TIM barrel enzymes"/>
    <property type="match status" value="1"/>
</dbReference>